<keyword evidence="9" id="KW-0325">Glycoprotein</keyword>
<evidence type="ECO:0000256" key="6">
    <source>
        <dbReference type="ARBA" id="ARBA00022976"/>
    </source>
</evidence>
<feature type="compositionally biased region" description="Basic and acidic residues" evidence="10">
    <location>
        <begin position="433"/>
        <end position="450"/>
    </location>
</feature>
<evidence type="ECO:0000256" key="2">
    <source>
        <dbReference type="ARBA" id="ARBA00007717"/>
    </source>
</evidence>
<dbReference type="InterPro" id="IPR041084">
    <property type="entry name" value="Ncstrn_small"/>
</dbReference>
<dbReference type="OrthoDB" id="755951at2759"/>
<evidence type="ECO:0000313" key="13">
    <source>
        <dbReference type="Proteomes" id="UP000095285"/>
    </source>
</evidence>
<dbReference type="GO" id="GO:0016485">
    <property type="term" value="P:protein processing"/>
    <property type="evidence" value="ECO:0007669"/>
    <property type="project" value="InterPro"/>
</dbReference>
<keyword evidence="8 11" id="KW-0472">Membrane</keyword>
<gene>
    <name evidence="14" type="primary">LOAG_08477</name>
</gene>
<dbReference type="Proteomes" id="UP000095285">
    <property type="component" value="Unassembled WGS sequence"/>
</dbReference>
<dbReference type="Pfam" id="PF18266">
    <property type="entry name" value="Ncstrn_small"/>
    <property type="match status" value="1"/>
</dbReference>
<organism evidence="13 14">
    <name type="scientific">Loa loa</name>
    <name type="common">Eye worm</name>
    <name type="synonym">Filaria loa</name>
    <dbReference type="NCBI Taxonomy" id="7209"/>
    <lineage>
        <taxon>Eukaryota</taxon>
        <taxon>Metazoa</taxon>
        <taxon>Ecdysozoa</taxon>
        <taxon>Nematoda</taxon>
        <taxon>Chromadorea</taxon>
        <taxon>Rhabditida</taxon>
        <taxon>Spirurina</taxon>
        <taxon>Spiruromorpha</taxon>
        <taxon>Filarioidea</taxon>
        <taxon>Onchocercidae</taxon>
        <taxon>Loa</taxon>
    </lineage>
</organism>
<evidence type="ECO:0000256" key="1">
    <source>
        <dbReference type="ARBA" id="ARBA00004479"/>
    </source>
</evidence>
<feature type="region of interest" description="Disordered" evidence="10">
    <location>
        <begin position="430"/>
        <end position="451"/>
    </location>
</feature>
<reference evidence="14" key="2">
    <citation type="submission" date="2016-11" db="UniProtKB">
        <authorList>
            <consortium name="WormBaseParasite"/>
        </authorList>
    </citation>
    <scope>IDENTIFICATION</scope>
</reference>
<evidence type="ECO:0000256" key="8">
    <source>
        <dbReference type="ARBA" id="ARBA00023136"/>
    </source>
</evidence>
<dbReference type="GO" id="GO:0007220">
    <property type="term" value="P:Notch receptor processing"/>
    <property type="evidence" value="ECO:0007669"/>
    <property type="project" value="TreeGrafter"/>
</dbReference>
<proteinExistence type="inferred from homology"/>
<evidence type="ECO:0000256" key="4">
    <source>
        <dbReference type="ARBA" id="ARBA00022692"/>
    </source>
</evidence>
<keyword evidence="7 11" id="KW-1133">Transmembrane helix</keyword>
<dbReference type="Gene3D" id="3.40.630.10">
    <property type="entry name" value="Zn peptidases"/>
    <property type="match status" value="1"/>
</dbReference>
<protein>
    <recommendedName>
        <fullName evidence="3">Nicastrin</fullName>
    </recommendedName>
</protein>
<dbReference type="InParanoid" id="A0A1I7VAT2"/>
<feature type="domain" description="Nicastrin small lobe" evidence="12">
    <location>
        <begin position="74"/>
        <end position="246"/>
    </location>
</feature>
<dbReference type="InterPro" id="IPR008710">
    <property type="entry name" value="Nicastrin"/>
</dbReference>
<evidence type="ECO:0000256" key="11">
    <source>
        <dbReference type="SAM" id="Phobius"/>
    </source>
</evidence>
<dbReference type="SUPFAM" id="SSF53187">
    <property type="entry name" value="Zn-dependent exopeptidases"/>
    <property type="match status" value="1"/>
</dbReference>
<dbReference type="GO" id="GO:0005886">
    <property type="term" value="C:plasma membrane"/>
    <property type="evidence" value="ECO:0007669"/>
    <property type="project" value="TreeGrafter"/>
</dbReference>
<dbReference type="STRING" id="7209.A0A1I7VAT2"/>
<evidence type="ECO:0000256" key="5">
    <source>
        <dbReference type="ARBA" id="ARBA00022729"/>
    </source>
</evidence>
<evidence type="ECO:0000256" key="3">
    <source>
        <dbReference type="ARBA" id="ARBA00015303"/>
    </source>
</evidence>
<evidence type="ECO:0000256" key="10">
    <source>
        <dbReference type="SAM" id="MobiDB-lite"/>
    </source>
</evidence>
<keyword evidence="13" id="KW-1185">Reference proteome</keyword>
<dbReference type="FunCoup" id="A0A1I7VAT2">
    <property type="interactions" value="2244"/>
</dbReference>
<name>A0A1I7VAT2_LOALO</name>
<evidence type="ECO:0000313" key="14">
    <source>
        <dbReference type="WBParaSite" id="EN70_11732"/>
    </source>
</evidence>
<dbReference type="eggNOG" id="KOG2657">
    <property type="taxonomic scope" value="Eukaryota"/>
</dbReference>
<reference evidence="13" key="1">
    <citation type="submission" date="2012-04" db="EMBL/GenBank/DDBJ databases">
        <title>The Genome Sequence of Loa loa.</title>
        <authorList>
            <consortium name="The Broad Institute Genome Sequencing Platform"/>
            <consortium name="Broad Institute Genome Sequencing Center for Infectious Disease"/>
            <person name="Nutman T.B."/>
            <person name="Fink D.L."/>
            <person name="Russ C."/>
            <person name="Young S."/>
            <person name="Zeng Q."/>
            <person name="Gargeya S."/>
            <person name="Alvarado L."/>
            <person name="Berlin A."/>
            <person name="Chapman S.B."/>
            <person name="Chen Z."/>
            <person name="Freedman E."/>
            <person name="Gellesch M."/>
            <person name="Goldberg J."/>
            <person name="Griggs A."/>
            <person name="Gujja S."/>
            <person name="Heilman E.R."/>
            <person name="Heiman D."/>
            <person name="Howarth C."/>
            <person name="Mehta T."/>
            <person name="Neiman D."/>
            <person name="Pearson M."/>
            <person name="Roberts A."/>
            <person name="Saif S."/>
            <person name="Shea T."/>
            <person name="Shenoy N."/>
            <person name="Sisk P."/>
            <person name="Stolte C."/>
            <person name="Sykes S."/>
            <person name="White J."/>
            <person name="Yandava C."/>
            <person name="Haas B."/>
            <person name="Henn M.R."/>
            <person name="Nusbaum C."/>
            <person name="Birren B."/>
        </authorList>
    </citation>
    <scope>NUCLEOTIDE SEQUENCE [LARGE SCALE GENOMIC DNA]</scope>
</reference>
<sequence length="737" mass="82420">MVGNSVGSGCDCGSGSGSGSGSGGGSGGGNTVDAGGIAMKHWCQLLLFVTSLKISCGERLADQIYLDLIGGRYSCFRLLNGTHEIGCGSEEEGNEGVVVYADNADEFINLIPGLDFADRIITAFDIFLLNERLIRVLKDDRVSGVLLLRNDFVTNDQKRLNIGFSEDAFCPNAQFDLNGDCENRWNERGALLPEGFRFINWKKPIFVIENRTEIDIIRNFCYEAFNKRNLRGAVLCSARMKHFMRAAGNAQICLQRQRLFYGFSDSSISLCDPLEDKNLFATVPAITKKFRPKSLVLSARMDSFSSFTEAAVGDVSVLTSLISLLAVAKTIANHSSEFEAVTKRNRRAVIFAFFHGESLGYIGSSATVNDIIKGGFPLDIKLTDINSFIEVQQLDGSEPTFSAHIDSKAYDTPENKLKVQILLDAARSSLKQSESRNEGRRGSKIVEKKGRLPPSSYQSFLKEKRDIAGFVLRPFGQQYIYNRLNSLEDQNVFKNGTAKLRTQVIAAANAVMGAIAGFVTGGNETEIDLFNQYDIDELYVAVLLDCFLKYSDWYTCDFFRSITKGDDRFEHHSKETYISVGRNSYSLIRLLMTMLIVNVLGSKNAVNVPDRGQCEDLNKHQKIYHYTWQYDPEDEKFTCYRNSLYITAAESPAFKLDGYNMHSGVYSTWVESVWTTKQLELFLTIHPCLTHDLTVLLFGFIFFIISYIIMELIYLGNRENIEPAASILDSDYNPSPL</sequence>
<dbReference type="GO" id="GO:0007219">
    <property type="term" value="P:Notch signaling pathway"/>
    <property type="evidence" value="ECO:0007669"/>
    <property type="project" value="UniProtKB-KW"/>
</dbReference>
<dbReference type="PANTHER" id="PTHR21092:SF0">
    <property type="entry name" value="NICASTRIN"/>
    <property type="match status" value="1"/>
</dbReference>
<keyword evidence="5" id="KW-0732">Signal</keyword>
<evidence type="ECO:0000256" key="9">
    <source>
        <dbReference type="ARBA" id="ARBA00023180"/>
    </source>
</evidence>
<keyword evidence="6" id="KW-0914">Notch signaling pathway</keyword>
<accession>A0A1I7VAT2</accession>
<comment type="subcellular location">
    <subcellularLocation>
        <location evidence="1">Membrane</location>
        <topology evidence="1">Single-pass type I membrane protein</topology>
    </subcellularLocation>
</comment>
<dbReference type="PANTHER" id="PTHR21092">
    <property type="entry name" value="NICASTRIN"/>
    <property type="match status" value="1"/>
</dbReference>
<evidence type="ECO:0000256" key="7">
    <source>
        <dbReference type="ARBA" id="ARBA00022989"/>
    </source>
</evidence>
<dbReference type="Pfam" id="PF05450">
    <property type="entry name" value="Nicastrin"/>
    <property type="match status" value="1"/>
</dbReference>
<dbReference type="WBParaSite" id="EN70_11732">
    <property type="protein sequence ID" value="EN70_11732"/>
    <property type="gene ID" value="EN70_11732"/>
</dbReference>
<comment type="similarity">
    <text evidence="2">Belongs to the nicastrin family.</text>
</comment>
<keyword evidence="4 11" id="KW-0812">Transmembrane</keyword>
<evidence type="ECO:0000259" key="12">
    <source>
        <dbReference type="Pfam" id="PF18266"/>
    </source>
</evidence>
<dbReference type="AlphaFoldDB" id="A0A1I7VAT2"/>
<feature type="transmembrane region" description="Helical" evidence="11">
    <location>
        <begin position="693"/>
        <end position="715"/>
    </location>
</feature>